<dbReference type="Proteomes" id="UP001152798">
    <property type="component" value="Chromosome 2"/>
</dbReference>
<reference evidence="1" key="1">
    <citation type="submission" date="2022-01" db="EMBL/GenBank/DDBJ databases">
        <authorList>
            <person name="King R."/>
        </authorList>
    </citation>
    <scope>NUCLEOTIDE SEQUENCE</scope>
</reference>
<sequence>MEVSMHYDYAILFQLESIWVRTHRFSFSSGLQPAKNEPEPSFRAGVSMKNGCSVPVESRKSSRFVNPSNVSA</sequence>
<evidence type="ECO:0000313" key="1">
    <source>
        <dbReference type="EMBL" id="CAH1393815.1"/>
    </source>
</evidence>
<protein>
    <submittedName>
        <fullName evidence="1">Uncharacterized protein</fullName>
    </submittedName>
</protein>
<dbReference type="EMBL" id="OV725078">
    <property type="protein sequence ID" value="CAH1393815.1"/>
    <property type="molecule type" value="Genomic_DNA"/>
</dbReference>
<name>A0A9P0EAF9_NEZVI</name>
<organism evidence="1 2">
    <name type="scientific">Nezara viridula</name>
    <name type="common">Southern green stink bug</name>
    <name type="synonym">Cimex viridulus</name>
    <dbReference type="NCBI Taxonomy" id="85310"/>
    <lineage>
        <taxon>Eukaryota</taxon>
        <taxon>Metazoa</taxon>
        <taxon>Ecdysozoa</taxon>
        <taxon>Arthropoda</taxon>
        <taxon>Hexapoda</taxon>
        <taxon>Insecta</taxon>
        <taxon>Pterygota</taxon>
        <taxon>Neoptera</taxon>
        <taxon>Paraneoptera</taxon>
        <taxon>Hemiptera</taxon>
        <taxon>Heteroptera</taxon>
        <taxon>Panheteroptera</taxon>
        <taxon>Pentatomomorpha</taxon>
        <taxon>Pentatomoidea</taxon>
        <taxon>Pentatomidae</taxon>
        <taxon>Pentatominae</taxon>
        <taxon>Nezara</taxon>
    </lineage>
</organism>
<dbReference type="AlphaFoldDB" id="A0A9P0EAF9"/>
<evidence type="ECO:0000313" key="2">
    <source>
        <dbReference type="Proteomes" id="UP001152798"/>
    </source>
</evidence>
<accession>A0A9P0EAF9</accession>
<gene>
    <name evidence="1" type="ORF">NEZAVI_LOCUS4429</name>
</gene>
<proteinExistence type="predicted"/>
<keyword evidence="2" id="KW-1185">Reference proteome</keyword>